<keyword evidence="3" id="KW-1185">Reference proteome</keyword>
<reference evidence="3" key="1">
    <citation type="journal article" date="2013" name="Science">
        <title>Comparative analysis of bat genomes provides insight into the evolution of flight and immunity.</title>
        <authorList>
            <person name="Zhang G."/>
            <person name="Cowled C."/>
            <person name="Shi Z."/>
            <person name="Huang Z."/>
            <person name="Bishop-Lilly K.A."/>
            <person name="Fang X."/>
            <person name="Wynne J.W."/>
            <person name="Xiong Z."/>
            <person name="Baker M.L."/>
            <person name="Zhao W."/>
            <person name="Tachedjian M."/>
            <person name="Zhu Y."/>
            <person name="Zhou P."/>
            <person name="Jiang X."/>
            <person name="Ng J."/>
            <person name="Yang L."/>
            <person name="Wu L."/>
            <person name="Xiao J."/>
            <person name="Feng Y."/>
            <person name="Chen Y."/>
            <person name="Sun X."/>
            <person name="Zhang Y."/>
            <person name="Marsh G.A."/>
            <person name="Crameri G."/>
            <person name="Broder C.C."/>
            <person name="Frey K.G."/>
            <person name="Wang L.F."/>
            <person name="Wang J."/>
        </authorList>
    </citation>
    <scope>NUCLEOTIDE SEQUENCE [LARGE SCALE GENOMIC DNA]</scope>
</reference>
<protein>
    <submittedName>
        <fullName evidence="2">Uncharacterized protein</fullName>
    </submittedName>
</protein>
<evidence type="ECO:0000313" key="3">
    <source>
        <dbReference type="Proteomes" id="UP000010556"/>
    </source>
</evidence>
<feature type="region of interest" description="Disordered" evidence="1">
    <location>
        <begin position="1"/>
        <end position="22"/>
    </location>
</feature>
<sequence>MRYRGNARDGRHLDQTDPGRDYVSQRAPREQVHLYTSLWNPGPSRKVECQRERERERDRNISDERESLIGCLLHAAYGGLSPQPRARALDCNQTQDPSVRRPMLYPLSETSQGKESLKRNLSSTAPVILLETTSPVDNSRRFQI</sequence>
<accession>L5M008</accession>
<evidence type="ECO:0000313" key="2">
    <source>
        <dbReference type="EMBL" id="ELK31994.1"/>
    </source>
</evidence>
<feature type="compositionally biased region" description="Basic and acidic residues" evidence="1">
    <location>
        <begin position="1"/>
        <end position="20"/>
    </location>
</feature>
<feature type="region of interest" description="Disordered" evidence="1">
    <location>
        <begin position="94"/>
        <end position="119"/>
    </location>
</feature>
<organism evidence="2 3">
    <name type="scientific">Myotis davidii</name>
    <name type="common">David's myotis</name>
    <dbReference type="NCBI Taxonomy" id="225400"/>
    <lineage>
        <taxon>Eukaryota</taxon>
        <taxon>Metazoa</taxon>
        <taxon>Chordata</taxon>
        <taxon>Craniata</taxon>
        <taxon>Vertebrata</taxon>
        <taxon>Euteleostomi</taxon>
        <taxon>Mammalia</taxon>
        <taxon>Eutheria</taxon>
        <taxon>Laurasiatheria</taxon>
        <taxon>Chiroptera</taxon>
        <taxon>Yangochiroptera</taxon>
        <taxon>Vespertilionidae</taxon>
        <taxon>Myotis</taxon>
    </lineage>
</organism>
<gene>
    <name evidence="2" type="ORF">MDA_GLEAN10001201</name>
</gene>
<dbReference type="EMBL" id="KB105914">
    <property type="protein sequence ID" value="ELK31994.1"/>
    <property type="molecule type" value="Genomic_DNA"/>
</dbReference>
<name>L5M008_MYODS</name>
<proteinExistence type="predicted"/>
<feature type="compositionally biased region" description="Polar residues" evidence="1">
    <location>
        <begin position="108"/>
        <end position="119"/>
    </location>
</feature>
<dbReference type="Proteomes" id="UP000010556">
    <property type="component" value="Unassembled WGS sequence"/>
</dbReference>
<evidence type="ECO:0000256" key="1">
    <source>
        <dbReference type="SAM" id="MobiDB-lite"/>
    </source>
</evidence>
<dbReference type="AlphaFoldDB" id="L5M008"/>